<feature type="domain" description="Polysaccharide lyase 8 N-terminal alpha-helical" evidence="10">
    <location>
        <begin position="431"/>
        <end position="517"/>
    </location>
</feature>
<dbReference type="Pfam" id="PF02884">
    <property type="entry name" value="Lyase_8_C"/>
    <property type="match status" value="1"/>
</dbReference>
<evidence type="ECO:0000256" key="6">
    <source>
        <dbReference type="ARBA" id="ARBA00023239"/>
    </source>
</evidence>
<organism evidence="11 12">
    <name type="scientific">Flavivirga spongiicola</name>
    <dbReference type="NCBI Taxonomy" id="421621"/>
    <lineage>
        <taxon>Bacteria</taxon>
        <taxon>Pseudomonadati</taxon>
        <taxon>Bacteroidota</taxon>
        <taxon>Flavobacteriia</taxon>
        <taxon>Flavobacteriales</taxon>
        <taxon>Flavobacteriaceae</taxon>
        <taxon>Flavivirga</taxon>
    </lineage>
</organism>
<dbReference type="Proteomes" id="UP001337305">
    <property type="component" value="Unassembled WGS sequence"/>
</dbReference>
<evidence type="ECO:0000259" key="8">
    <source>
        <dbReference type="Pfam" id="PF02278"/>
    </source>
</evidence>
<dbReference type="SUPFAM" id="SSF49863">
    <property type="entry name" value="Hyaluronate lyase-like, C-terminal domain"/>
    <property type="match status" value="1"/>
</dbReference>
<dbReference type="Gene3D" id="1.50.10.100">
    <property type="entry name" value="Chondroitin AC/alginate lyase"/>
    <property type="match status" value="1"/>
</dbReference>
<evidence type="ECO:0000256" key="5">
    <source>
        <dbReference type="ARBA" id="ARBA00022837"/>
    </source>
</evidence>
<name>A0ABU7XW76_9FLAO</name>
<dbReference type="RefSeq" id="WP_303307280.1">
    <property type="nucleotide sequence ID" value="NZ_JAODOP010000004.1"/>
</dbReference>
<evidence type="ECO:0000313" key="12">
    <source>
        <dbReference type="Proteomes" id="UP001337305"/>
    </source>
</evidence>
<dbReference type="Gene3D" id="2.60.220.10">
    <property type="entry name" value="Polysaccharide lyase family 8-like, C-terminal"/>
    <property type="match status" value="1"/>
</dbReference>
<dbReference type="InterPro" id="IPR011071">
    <property type="entry name" value="Lyase_8-like_C"/>
</dbReference>
<evidence type="ECO:0000256" key="7">
    <source>
        <dbReference type="SAM" id="SignalP"/>
    </source>
</evidence>
<dbReference type="InterPro" id="IPR014718">
    <property type="entry name" value="GH-type_carb-bd"/>
</dbReference>
<dbReference type="SUPFAM" id="SSF48230">
    <property type="entry name" value="Chondroitin AC/alginate lyase"/>
    <property type="match status" value="1"/>
</dbReference>
<evidence type="ECO:0000259" key="9">
    <source>
        <dbReference type="Pfam" id="PF02884"/>
    </source>
</evidence>
<dbReference type="InterPro" id="IPR011013">
    <property type="entry name" value="Gal_mutarotase_sf_dom"/>
</dbReference>
<dbReference type="PANTHER" id="PTHR38481:SF1">
    <property type="entry name" value="HYALURONATE LYASE"/>
    <property type="match status" value="1"/>
</dbReference>
<feature type="signal peptide" evidence="7">
    <location>
        <begin position="1"/>
        <end position="19"/>
    </location>
</feature>
<dbReference type="Gene3D" id="2.70.98.10">
    <property type="match status" value="1"/>
</dbReference>
<comment type="similarity">
    <text evidence="2">Belongs to the polysaccharide lyase 8 family.</text>
</comment>
<dbReference type="Pfam" id="PF08124">
    <property type="entry name" value="Lyase_8_N"/>
    <property type="match status" value="1"/>
</dbReference>
<sequence length="987" mass="111905">MNKTIIILLSFFITSTLSAQETLFADYFDIKVGEKSGAIVLGKVHLKKNKDIYTEKIPKDYQFYITETDTDKFEIQTSFDSQGRIFGVIKVAKRKKTGKIPVDHHLVISLKEGKKVLTSKKITIHVVEKTMWEDFVTYYTPKTLSNKRLYGKKFKNDKLSNLITLLERTNGQFSFTTMYGKHPSEYKSGKELENDWRNVADHIGGLGYAYAKSKKFGLPSGDPEKIERLKRVIYKAIIQYTNSVPVEPNDVMIEGKPIGTELGDGFSMLGEYKFAGHGFVTHHWRTTDALAAPLIHIWPEVLKGIENGDEEAQEVYNSIIRFYQLFFAVVPGRRSMDDPTERWKNISDVNYSEGAWSDANISHRMRSLMMMPILWADYNRPITYVPYWYDDYYNGTKFEGMTFADNWSPRGVVLDLRNWCDKLSLPTHLYDQSGFHPDGTISHHTGHNSSDSAMFAYGFEWLVTVNDAIEYYKNTPYPLKDENYQFLADRIGYTYRRMIYKDHLDFVVAGRSFSSDVSDFGSGHVAREIKQVLAGKSPTTKIEGEKELKELKKAFKNKTHKFSGTTSFWNADYLVHRKEEDDINYYFSVKHKSVRTSGAEDFTKVRKSWHAGSGVFQLRVNGNEYSPDVLSHMDWHVLPGVTEAWKTNPMPKGPASASMPGGNAFSGILSDGTYGLTGYHHKPIDKYTAAEALKSYHLIDGFGTAIGSHIKRKEQAKGEDLIVTCVDQSRFTSAITYGIDGKITSIQAGESVSIEKEIKNPVWIHHNNKGYLIYPKQGQKLFIKTGTEINVTETDLNIEKNDNYIIAIDHGVNPETTEKDKYHYVLVANVSVEDMPEILTEYTGNTATYASDGIYHALCHSLESLTQVVFYEAGKAILDDQWVETDKPALVMLKDLGTQLRLSVVDPMHSLDNEVLILKISQSLKAGTYHYTMPGIKPRKGEKAIVTSTTEGSVITISLPDKADGVYYNYQEQMYAGAPIVLMLEKK</sequence>
<reference evidence="11 12" key="1">
    <citation type="submission" date="2022-09" db="EMBL/GenBank/DDBJ databases">
        <title>Genome sequencing of Flavivirga sp. MEBiC05379.</title>
        <authorList>
            <person name="Oh H.-M."/>
            <person name="Kwon K.K."/>
            <person name="Park M.J."/>
            <person name="Yang S.-H."/>
        </authorList>
    </citation>
    <scope>NUCLEOTIDE SEQUENCE [LARGE SCALE GENOMIC DNA]</scope>
    <source>
        <strain evidence="11 12">MEBiC05379</strain>
    </source>
</reference>
<evidence type="ECO:0000256" key="3">
    <source>
        <dbReference type="ARBA" id="ARBA00011245"/>
    </source>
</evidence>
<feature type="domain" description="Polysaccharide lyase family 8 C-terminal" evidence="9">
    <location>
        <begin position="856"/>
        <end position="912"/>
    </location>
</feature>
<dbReference type="InterPro" id="IPR008929">
    <property type="entry name" value="Chondroitin_lyas"/>
</dbReference>
<evidence type="ECO:0000259" key="10">
    <source>
        <dbReference type="Pfam" id="PF08124"/>
    </source>
</evidence>
<dbReference type="Pfam" id="PF02278">
    <property type="entry name" value="Lyase_8"/>
    <property type="match status" value="1"/>
</dbReference>
<comment type="subunit">
    <text evidence="3">Monomer.</text>
</comment>
<comment type="caution">
    <text evidence="11">The sequence shown here is derived from an EMBL/GenBank/DDBJ whole genome shotgun (WGS) entry which is preliminary data.</text>
</comment>
<evidence type="ECO:0000256" key="1">
    <source>
        <dbReference type="ARBA" id="ARBA00001913"/>
    </source>
</evidence>
<dbReference type="GO" id="GO:0016829">
    <property type="term" value="F:lyase activity"/>
    <property type="evidence" value="ECO:0007669"/>
    <property type="project" value="UniProtKB-KW"/>
</dbReference>
<comment type="cofactor">
    <cofactor evidence="1">
        <name>Ca(2+)</name>
        <dbReference type="ChEBI" id="CHEBI:29108"/>
    </cofactor>
</comment>
<keyword evidence="6 11" id="KW-0456">Lyase</keyword>
<dbReference type="EMBL" id="JAODOP010000004">
    <property type="protein sequence ID" value="MEF3834977.1"/>
    <property type="molecule type" value="Genomic_DNA"/>
</dbReference>
<keyword evidence="12" id="KW-1185">Reference proteome</keyword>
<dbReference type="PANTHER" id="PTHR38481">
    <property type="entry name" value="HYALURONATE LYASE"/>
    <property type="match status" value="1"/>
</dbReference>
<keyword evidence="5" id="KW-0106">Calcium</keyword>
<evidence type="ECO:0000313" key="11">
    <source>
        <dbReference type="EMBL" id="MEF3834977.1"/>
    </source>
</evidence>
<protein>
    <submittedName>
        <fullName evidence="11">Polysaccharide lyase beta-sandwich domain-containing protein</fullName>
    </submittedName>
</protein>
<dbReference type="InterPro" id="IPR012970">
    <property type="entry name" value="Lyase_8_alpha_N"/>
</dbReference>
<evidence type="ECO:0000256" key="2">
    <source>
        <dbReference type="ARBA" id="ARBA00006699"/>
    </source>
</evidence>
<gene>
    <name evidence="11" type="ORF">N1F79_17730</name>
</gene>
<keyword evidence="4 7" id="KW-0732">Signal</keyword>
<dbReference type="InterPro" id="IPR004103">
    <property type="entry name" value="Lyase_8_C"/>
</dbReference>
<feature type="domain" description="Polysaccharide lyase family 8 central" evidence="8">
    <location>
        <begin position="567"/>
        <end position="831"/>
    </location>
</feature>
<accession>A0ABU7XW76</accession>
<dbReference type="InterPro" id="IPR038970">
    <property type="entry name" value="Lyase_8"/>
</dbReference>
<evidence type="ECO:0000256" key="4">
    <source>
        <dbReference type="ARBA" id="ARBA00022729"/>
    </source>
</evidence>
<proteinExistence type="inferred from homology"/>
<dbReference type="SUPFAM" id="SSF74650">
    <property type="entry name" value="Galactose mutarotase-like"/>
    <property type="match status" value="1"/>
</dbReference>
<dbReference type="InterPro" id="IPR003159">
    <property type="entry name" value="Lyase_8_central_dom"/>
</dbReference>
<feature type="chain" id="PRO_5046748349" evidence="7">
    <location>
        <begin position="20"/>
        <end position="987"/>
    </location>
</feature>